<reference evidence="2" key="1">
    <citation type="journal article" date="2023" name="bioRxiv">
        <title>Scaffold-level genome assemblies of two parasitoid biocontrol wasps reveal the parthenogenesis mechanism and an associated novel virus.</title>
        <authorList>
            <person name="Inwood S."/>
            <person name="Skelly J."/>
            <person name="Guhlin J."/>
            <person name="Harrop T."/>
            <person name="Goldson S."/>
            <person name="Dearden P."/>
        </authorList>
    </citation>
    <scope>NUCLEOTIDE SEQUENCE</scope>
    <source>
        <strain evidence="2">Irish</strain>
        <tissue evidence="2">Whole body</tissue>
    </source>
</reference>
<dbReference type="InterPro" id="IPR004119">
    <property type="entry name" value="EcKL"/>
</dbReference>
<proteinExistence type="predicted"/>
<dbReference type="Pfam" id="PF02958">
    <property type="entry name" value="EcKL"/>
    <property type="match status" value="1"/>
</dbReference>
<dbReference type="SMART" id="SM00587">
    <property type="entry name" value="CHK"/>
    <property type="match status" value="1"/>
</dbReference>
<sequence length="303" mass="35629">MNENQVEDTINFITNDLIPEIVYNRCFCERGSREFIEFDSIVVEPLKIIEVKNYSEIYRGKLIIKFSGEAKLFHVIIKLLQKNLIDNEEAFGCFLNEEMFYNKIISEYKLFDNYPKCYVADMGKYGRPVIVLEDLEAIGYLYYSQGLLDDDHLKLCLIEIAKFHAFGVKLKKNKFDKFREFYAKIIEINSELINTPLILNKKLEIAFGNIEKNINEMTLCHGEFNNNHLAFLYDKCKPIAVKIFGWNKIKHTSPIIDLKCILNNNLMTKTSECENKIESIKNIECIEKYINFYYTAYINELNK</sequence>
<keyword evidence="3" id="KW-1185">Reference proteome</keyword>
<evidence type="ECO:0000259" key="1">
    <source>
        <dbReference type="SMART" id="SM00587"/>
    </source>
</evidence>
<reference evidence="2" key="2">
    <citation type="submission" date="2023-03" db="EMBL/GenBank/DDBJ databases">
        <authorList>
            <person name="Inwood S.N."/>
            <person name="Skelly J.G."/>
            <person name="Guhlin J."/>
            <person name="Harrop T.W.R."/>
            <person name="Goldson S.G."/>
            <person name="Dearden P.K."/>
        </authorList>
    </citation>
    <scope>NUCLEOTIDE SEQUENCE</scope>
    <source>
        <strain evidence="2">Irish</strain>
        <tissue evidence="2">Whole body</tissue>
    </source>
</reference>
<comment type="caution">
    <text evidence="2">The sequence shown here is derived from an EMBL/GenBank/DDBJ whole genome shotgun (WGS) entry which is preliminary data.</text>
</comment>
<dbReference type="InterPro" id="IPR015897">
    <property type="entry name" value="CHK_kinase-like"/>
</dbReference>
<dbReference type="PANTHER" id="PTHR11012">
    <property type="entry name" value="PROTEIN KINASE-LIKE DOMAIN-CONTAINING"/>
    <property type="match status" value="1"/>
</dbReference>
<protein>
    <recommendedName>
        <fullName evidence="1">CHK kinase-like domain-containing protein</fullName>
    </recommendedName>
</protein>
<gene>
    <name evidence="2" type="ORF">PV328_002138</name>
</gene>
<dbReference type="PANTHER" id="PTHR11012:SF30">
    <property type="entry name" value="PROTEIN KINASE-LIKE DOMAIN-CONTAINING"/>
    <property type="match status" value="1"/>
</dbReference>
<accession>A0AA39FYW8</accession>
<dbReference type="EMBL" id="JAQQBS010000001">
    <property type="protein sequence ID" value="KAK0178161.1"/>
    <property type="molecule type" value="Genomic_DNA"/>
</dbReference>
<feature type="domain" description="CHK kinase-like" evidence="1">
    <location>
        <begin position="130"/>
        <end position="303"/>
    </location>
</feature>
<dbReference type="InterPro" id="IPR011009">
    <property type="entry name" value="Kinase-like_dom_sf"/>
</dbReference>
<dbReference type="AlphaFoldDB" id="A0AA39FYW8"/>
<dbReference type="SUPFAM" id="SSF56112">
    <property type="entry name" value="Protein kinase-like (PK-like)"/>
    <property type="match status" value="1"/>
</dbReference>
<organism evidence="2 3">
    <name type="scientific">Microctonus aethiopoides</name>
    <dbReference type="NCBI Taxonomy" id="144406"/>
    <lineage>
        <taxon>Eukaryota</taxon>
        <taxon>Metazoa</taxon>
        <taxon>Ecdysozoa</taxon>
        <taxon>Arthropoda</taxon>
        <taxon>Hexapoda</taxon>
        <taxon>Insecta</taxon>
        <taxon>Pterygota</taxon>
        <taxon>Neoptera</taxon>
        <taxon>Endopterygota</taxon>
        <taxon>Hymenoptera</taxon>
        <taxon>Apocrita</taxon>
        <taxon>Ichneumonoidea</taxon>
        <taxon>Braconidae</taxon>
        <taxon>Euphorinae</taxon>
        <taxon>Microctonus</taxon>
    </lineage>
</organism>
<dbReference type="Proteomes" id="UP001168990">
    <property type="component" value="Unassembled WGS sequence"/>
</dbReference>
<evidence type="ECO:0000313" key="2">
    <source>
        <dbReference type="EMBL" id="KAK0178161.1"/>
    </source>
</evidence>
<evidence type="ECO:0000313" key="3">
    <source>
        <dbReference type="Proteomes" id="UP001168990"/>
    </source>
</evidence>
<name>A0AA39FYW8_9HYME</name>